<dbReference type="Pfam" id="PF25438">
    <property type="entry name" value="DUF7896"/>
    <property type="match status" value="1"/>
</dbReference>
<dbReference type="PANTHER" id="PTHR46494">
    <property type="entry name" value="CORA FAMILY METAL ION TRANSPORTER (EUROFUNG)"/>
    <property type="match status" value="1"/>
</dbReference>
<dbReference type="EMBL" id="ML978154">
    <property type="protein sequence ID" value="KAF2036453.1"/>
    <property type="molecule type" value="Genomic_DNA"/>
</dbReference>
<reference evidence="9" key="1">
    <citation type="journal article" date="2020" name="Stud. Mycol.">
        <title>101 Dothideomycetes genomes: a test case for predicting lifestyles and emergence of pathogens.</title>
        <authorList>
            <person name="Haridas S."/>
            <person name="Albert R."/>
            <person name="Binder M."/>
            <person name="Bloem J."/>
            <person name="Labutti K."/>
            <person name="Salamov A."/>
            <person name="Andreopoulos B."/>
            <person name="Baker S."/>
            <person name="Barry K."/>
            <person name="Bills G."/>
            <person name="Bluhm B."/>
            <person name="Cannon C."/>
            <person name="Castanera R."/>
            <person name="Culley D."/>
            <person name="Daum C."/>
            <person name="Ezra D."/>
            <person name="Gonzalez J."/>
            <person name="Henrissat B."/>
            <person name="Kuo A."/>
            <person name="Liang C."/>
            <person name="Lipzen A."/>
            <person name="Lutzoni F."/>
            <person name="Magnuson J."/>
            <person name="Mondo S."/>
            <person name="Nolan M."/>
            <person name="Ohm R."/>
            <person name="Pangilinan J."/>
            <person name="Park H.-J."/>
            <person name="Ramirez L."/>
            <person name="Alfaro M."/>
            <person name="Sun H."/>
            <person name="Tritt A."/>
            <person name="Yoshinaga Y."/>
            <person name="Zwiers L.-H."/>
            <person name="Turgeon B."/>
            <person name="Goodwin S."/>
            <person name="Spatafora J."/>
            <person name="Crous P."/>
            <person name="Grigoriev I."/>
        </authorList>
    </citation>
    <scope>NUCLEOTIDE SEQUENCE</scope>
    <source>
        <strain evidence="9">CBS 110217</strain>
    </source>
</reference>
<keyword evidence="4 7" id="KW-0472">Membrane</keyword>
<evidence type="ECO:0000259" key="8">
    <source>
        <dbReference type="Pfam" id="PF25438"/>
    </source>
</evidence>
<dbReference type="GO" id="GO:0015095">
    <property type="term" value="F:magnesium ion transmembrane transporter activity"/>
    <property type="evidence" value="ECO:0007669"/>
    <property type="project" value="TreeGrafter"/>
</dbReference>
<dbReference type="PANTHER" id="PTHR46494:SF1">
    <property type="entry name" value="CORA FAMILY METAL ION TRANSPORTER (EUROFUNG)"/>
    <property type="match status" value="1"/>
</dbReference>
<gene>
    <name evidence="9" type="ORF">EK21DRAFT_51452</name>
</gene>
<protein>
    <recommendedName>
        <fullName evidence="8">DUF7896 domain-containing protein</fullName>
    </recommendedName>
</protein>
<evidence type="ECO:0000256" key="5">
    <source>
        <dbReference type="SAM" id="Coils"/>
    </source>
</evidence>
<feature type="transmembrane region" description="Helical" evidence="7">
    <location>
        <begin position="595"/>
        <end position="617"/>
    </location>
</feature>
<keyword evidence="2 7" id="KW-0812">Transmembrane</keyword>
<keyword evidence="5" id="KW-0175">Coiled coil</keyword>
<dbReference type="InterPro" id="IPR045863">
    <property type="entry name" value="CorA_TM1_TM2"/>
</dbReference>
<dbReference type="SUPFAM" id="SSF144083">
    <property type="entry name" value="Magnesium transport protein CorA, transmembrane region"/>
    <property type="match status" value="1"/>
</dbReference>
<feature type="compositionally biased region" description="Polar residues" evidence="6">
    <location>
        <begin position="653"/>
        <end position="666"/>
    </location>
</feature>
<dbReference type="GO" id="GO:0050897">
    <property type="term" value="F:cobalt ion binding"/>
    <property type="evidence" value="ECO:0007669"/>
    <property type="project" value="TreeGrafter"/>
</dbReference>
<organism evidence="9 10">
    <name type="scientific">Setomelanomma holmii</name>
    <dbReference type="NCBI Taxonomy" id="210430"/>
    <lineage>
        <taxon>Eukaryota</taxon>
        <taxon>Fungi</taxon>
        <taxon>Dikarya</taxon>
        <taxon>Ascomycota</taxon>
        <taxon>Pezizomycotina</taxon>
        <taxon>Dothideomycetes</taxon>
        <taxon>Pleosporomycetidae</taxon>
        <taxon>Pleosporales</taxon>
        <taxon>Pleosporineae</taxon>
        <taxon>Phaeosphaeriaceae</taxon>
        <taxon>Setomelanomma</taxon>
    </lineage>
</organism>
<evidence type="ECO:0000256" key="3">
    <source>
        <dbReference type="ARBA" id="ARBA00022989"/>
    </source>
</evidence>
<name>A0A9P4LSI1_9PLEO</name>
<keyword evidence="10" id="KW-1185">Reference proteome</keyword>
<feature type="region of interest" description="Disordered" evidence="6">
    <location>
        <begin position="644"/>
        <end position="675"/>
    </location>
</feature>
<dbReference type="Gene3D" id="1.20.58.340">
    <property type="entry name" value="Magnesium transport protein CorA, transmembrane region"/>
    <property type="match status" value="1"/>
</dbReference>
<evidence type="ECO:0000256" key="4">
    <source>
        <dbReference type="ARBA" id="ARBA00023136"/>
    </source>
</evidence>
<dbReference type="Pfam" id="PF01544">
    <property type="entry name" value="CorA"/>
    <property type="match status" value="1"/>
</dbReference>
<dbReference type="InterPro" id="IPR057218">
    <property type="entry name" value="DUF7896"/>
</dbReference>
<dbReference type="GO" id="GO:0000287">
    <property type="term" value="F:magnesium ion binding"/>
    <property type="evidence" value="ECO:0007669"/>
    <property type="project" value="TreeGrafter"/>
</dbReference>
<dbReference type="Proteomes" id="UP000799777">
    <property type="component" value="Unassembled WGS sequence"/>
</dbReference>
<feature type="transmembrane region" description="Helical" evidence="7">
    <location>
        <begin position="560"/>
        <end position="583"/>
    </location>
</feature>
<comment type="subcellular location">
    <subcellularLocation>
        <location evidence="1">Cell membrane</location>
        <topology evidence="1">Multi-pass membrane protein</topology>
    </subcellularLocation>
</comment>
<feature type="domain" description="DUF7896" evidence="8">
    <location>
        <begin position="201"/>
        <end position="254"/>
    </location>
</feature>
<feature type="coiled-coil region" evidence="5">
    <location>
        <begin position="514"/>
        <end position="544"/>
    </location>
</feature>
<dbReference type="AlphaFoldDB" id="A0A9P4LSI1"/>
<evidence type="ECO:0000256" key="6">
    <source>
        <dbReference type="SAM" id="MobiDB-lite"/>
    </source>
</evidence>
<evidence type="ECO:0000313" key="10">
    <source>
        <dbReference type="Proteomes" id="UP000799777"/>
    </source>
</evidence>
<evidence type="ECO:0000256" key="1">
    <source>
        <dbReference type="ARBA" id="ARBA00004651"/>
    </source>
</evidence>
<keyword evidence="3 7" id="KW-1133">Transmembrane helix</keyword>
<evidence type="ECO:0000313" key="9">
    <source>
        <dbReference type="EMBL" id="KAF2036453.1"/>
    </source>
</evidence>
<dbReference type="InterPro" id="IPR002523">
    <property type="entry name" value="MgTranspt_CorA/ZnTranspt_ZntB"/>
</dbReference>
<dbReference type="GO" id="GO:0005886">
    <property type="term" value="C:plasma membrane"/>
    <property type="evidence" value="ECO:0007669"/>
    <property type="project" value="UniProtKB-SubCell"/>
</dbReference>
<evidence type="ECO:0000256" key="2">
    <source>
        <dbReference type="ARBA" id="ARBA00022692"/>
    </source>
</evidence>
<dbReference type="GO" id="GO:0015087">
    <property type="term" value="F:cobalt ion transmembrane transporter activity"/>
    <property type="evidence" value="ECO:0007669"/>
    <property type="project" value="TreeGrafter"/>
</dbReference>
<proteinExistence type="predicted"/>
<comment type="caution">
    <text evidence="9">The sequence shown here is derived from an EMBL/GenBank/DDBJ whole genome shotgun (WGS) entry which is preliminary data.</text>
</comment>
<evidence type="ECO:0000256" key="7">
    <source>
        <dbReference type="SAM" id="Phobius"/>
    </source>
</evidence>
<sequence length="675" mass="77142">MSGKRNPHSGEVKPSIARSNIRPFLTWAWLSSGLEKSISPERLAAEHLFTIMEDIDRHLRRQNEHSYTCAPEATLAELQGSILSIQVDQQSIPRSDATNHAIYAPLADLNFALGTIQELSSPVSIMKQNALLEDATLYAQKGAVQAVLKEIVIITQDFVGLFIPCTLQHTVSKKIWGSLSSLIKSATAISTDQEERARSNYLIRPPDIHFMKKRKIDEPRQPLQSCSACREGHIYRTAQEASMHLLRTHFIGNDNLSLPQLAKFHRTHRHWVRTEDQVRKELFNKQQLRLLRLCLNYIKILDARADKIHQGLMLEERDDLAGYQLPNDLVDCFETTALFVMQSATALSITEAEMRRWQYAPGLSLEEVKTTAIETALDRLGELGQATQASMTRAEKTLALSDPETNMLSMGAAGPELLVCVLLRNVQRQQLLEGVDLDLNQLYQQYTSKLQYQINQFPRKRLLRDIHALQEELSVVQMVNQWQQKAFENFVRVLNYRSFENPTPSRIAMFPPEAEDLKVVLDNLRTKAAELEALENRTQYLREQLKQSVEILEEDHGKAILVFTMITTIFLPLSFVTSFFGMNTADIRNTNRSQGYFWAITVPVTGGIVFAAVLLAYHGDKLYDWTLQRIYRFAEHRSGSSIADRHARRERTSASFQVSPRAWNSRSRWKPSKQR</sequence>
<accession>A0A9P4LSI1</accession>
<dbReference type="OrthoDB" id="5430750at2759"/>